<dbReference type="Proteomes" id="UP000494165">
    <property type="component" value="Unassembled WGS sequence"/>
</dbReference>
<feature type="coiled-coil region" evidence="1">
    <location>
        <begin position="146"/>
        <end position="173"/>
    </location>
</feature>
<dbReference type="AlphaFoldDB" id="A0A8S1D3H9"/>
<dbReference type="OrthoDB" id="6514900at2759"/>
<keyword evidence="3" id="KW-1185">Reference proteome</keyword>
<gene>
    <name evidence="2" type="ORF">CLODIP_2_CD10168</name>
</gene>
<dbReference type="EMBL" id="CADEPI010000072">
    <property type="protein sequence ID" value="CAB3372376.1"/>
    <property type="molecule type" value="Genomic_DNA"/>
</dbReference>
<keyword evidence="1" id="KW-0175">Coiled coil</keyword>
<proteinExistence type="predicted"/>
<name>A0A8S1D3H9_9INSE</name>
<accession>A0A8S1D3H9</accession>
<protein>
    <submittedName>
        <fullName evidence="2">Uncharacterized protein</fullName>
    </submittedName>
</protein>
<reference evidence="2 3" key="1">
    <citation type="submission" date="2020-04" db="EMBL/GenBank/DDBJ databases">
        <authorList>
            <person name="Alioto T."/>
            <person name="Alioto T."/>
            <person name="Gomez Garrido J."/>
        </authorList>
    </citation>
    <scope>NUCLEOTIDE SEQUENCE [LARGE SCALE GENOMIC DNA]</scope>
</reference>
<evidence type="ECO:0000256" key="1">
    <source>
        <dbReference type="SAM" id="Coils"/>
    </source>
</evidence>
<sequence>MRSKPTIDPEVPFAASKSCKFRCERCKGNCSTGCKTDAVGMGIKEAAAADNVINQKVHPRETTLIFVWCNNTMNKTVILVLTLALIVGFATEAQSYPRRIKRVSDQRLAELETLLALSKMRGKLVTVPIGFGRIDPAKIGRRRRSLRKRQEYMEDLEVERLLLEEENTSSEKMLRPSEDNLLRDYLLKWSKHDSIENQ</sequence>
<comment type="caution">
    <text evidence="2">The sequence shown here is derived from an EMBL/GenBank/DDBJ whole genome shotgun (WGS) entry which is preliminary data.</text>
</comment>
<evidence type="ECO:0000313" key="3">
    <source>
        <dbReference type="Proteomes" id="UP000494165"/>
    </source>
</evidence>
<evidence type="ECO:0000313" key="2">
    <source>
        <dbReference type="EMBL" id="CAB3372376.1"/>
    </source>
</evidence>
<organism evidence="2 3">
    <name type="scientific">Cloeon dipterum</name>
    <dbReference type="NCBI Taxonomy" id="197152"/>
    <lineage>
        <taxon>Eukaryota</taxon>
        <taxon>Metazoa</taxon>
        <taxon>Ecdysozoa</taxon>
        <taxon>Arthropoda</taxon>
        <taxon>Hexapoda</taxon>
        <taxon>Insecta</taxon>
        <taxon>Pterygota</taxon>
        <taxon>Palaeoptera</taxon>
        <taxon>Ephemeroptera</taxon>
        <taxon>Pisciforma</taxon>
        <taxon>Baetidae</taxon>
        <taxon>Cloeon</taxon>
    </lineage>
</organism>